<dbReference type="Gene3D" id="3.30.200.20">
    <property type="entry name" value="Phosphorylase Kinase, domain 1"/>
    <property type="match status" value="3"/>
</dbReference>
<dbReference type="PANTHER" id="PTHR24355">
    <property type="entry name" value="G PROTEIN-COUPLED RECEPTOR KINASE/RIBOSOMAL PROTEIN S6 KINASE"/>
    <property type="match status" value="1"/>
</dbReference>
<dbReference type="InterPro" id="IPR000961">
    <property type="entry name" value="AGC-kinase_C"/>
</dbReference>
<dbReference type="InterPro" id="IPR044926">
    <property type="entry name" value="RGS_subdomain_2"/>
</dbReference>
<evidence type="ECO:0000313" key="11">
    <source>
        <dbReference type="EnsemblMetazoa" id="RPRC007441-PA"/>
    </source>
</evidence>
<proteinExistence type="inferred from homology"/>
<dbReference type="VEuPathDB" id="VectorBase:RPRC007441"/>
<dbReference type="GO" id="GO:0005737">
    <property type="term" value="C:cytoplasm"/>
    <property type="evidence" value="ECO:0007669"/>
    <property type="project" value="TreeGrafter"/>
</dbReference>
<keyword evidence="6 10" id="KW-0547">Nucleotide-binding</keyword>
<dbReference type="InterPro" id="IPR011009">
    <property type="entry name" value="Kinase-like_dom_sf"/>
</dbReference>
<dbReference type="GO" id="GO:0005524">
    <property type="term" value="F:ATP binding"/>
    <property type="evidence" value="ECO:0007669"/>
    <property type="project" value="UniProtKB-KW"/>
</dbReference>
<dbReference type="GO" id="GO:0009966">
    <property type="term" value="P:regulation of signal transduction"/>
    <property type="evidence" value="ECO:0007669"/>
    <property type="project" value="TreeGrafter"/>
</dbReference>
<organism evidence="11 12">
    <name type="scientific">Rhodnius prolixus</name>
    <name type="common">Triatomid bug</name>
    <dbReference type="NCBI Taxonomy" id="13249"/>
    <lineage>
        <taxon>Eukaryota</taxon>
        <taxon>Metazoa</taxon>
        <taxon>Ecdysozoa</taxon>
        <taxon>Arthropoda</taxon>
        <taxon>Hexapoda</taxon>
        <taxon>Insecta</taxon>
        <taxon>Pterygota</taxon>
        <taxon>Neoptera</taxon>
        <taxon>Paraneoptera</taxon>
        <taxon>Hemiptera</taxon>
        <taxon>Heteroptera</taxon>
        <taxon>Panheteroptera</taxon>
        <taxon>Cimicomorpha</taxon>
        <taxon>Reduviidae</taxon>
        <taxon>Triatominae</taxon>
        <taxon>Rhodnius</taxon>
    </lineage>
</organism>
<evidence type="ECO:0000256" key="7">
    <source>
        <dbReference type="ARBA" id="ARBA00022777"/>
    </source>
</evidence>
<dbReference type="Proteomes" id="UP000015103">
    <property type="component" value="Unassembled WGS sequence"/>
</dbReference>
<dbReference type="OMA" id="WQTEMME"/>
<dbReference type="InterPro" id="IPR016137">
    <property type="entry name" value="RGS"/>
</dbReference>
<dbReference type="AlphaFoldDB" id="T1HTS1"/>
<dbReference type="PROSITE" id="PS50132">
    <property type="entry name" value="RGS"/>
    <property type="match status" value="1"/>
</dbReference>
<dbReference type="EnsemblMetazoa" id="RPRC007441-RA">
    <property type="protein sequence ID" value="RPRC007441-PA"/>
    <property type="gene ID" value="RPRC007441"/>
</dbReference>
<keyword evidence="8 10" id="KW-0067">ATP-binding</keyword>
<accession>T1HTS1</accession>
<dbReference type="GO" id="GO:0004703">
    <property type="term" value="F:G protein-coupled receptor kinase activity"/>
    <property type="evidence" value="ECO:0007669"/>
    <property type="project" value="UniProtKB-EC"/>
</dbReference>
<dbReference type="InterPro" id="IPR036305">
    <property type="entry name" value="RGS_sf"/>
</dbReference>
<dbReference type="SMART" id="SM00133">
    <property type="entry name" value="S_TK_X"/>
    <property type="match status" value="1"/>
</dbReference>
<evidence type="ECO:0000256" key="5">
    <source>
        <dbReference type="ARBA" id="ARBA00022679"/>
    </source>
</evidence>
<dbReference type="PROSITE" id="PS50011">
    <property type="entry name" value="PROTEIN_KINASE_DOM"/>
    <property type="match status" value="1"/>
</dbReference>
<evidence type="ECO:0000256" key="4">
    <source>
        <dbReference type="ARBA" id="ARBA00022553"/>
    </source>
</evidence>
<dbReference type="STRING" id="13249.T1HTS1"/>
<comment type="function">
    <text evidence="9">Specifically phosphorylates the activated forms of G protein-coupled receptors.</text>
</comment>
<protein>
    <recommendedName>
        <fullName evidence="10">G protein-coupled receptor kinase</fullName>
        <ecNumber evidence="10">2.7.11.-</ecNumber>
    </recommendedName>
</protein>
<dbReference type="EC" id="2.7.11.-" evidence="10"/>
<dbReference type="InterPro" id="IPR000719">
    <property type="entry name" value="Prot_kinase_dom"/>
</dbReference>
<keyword evidence="7 10" id="KW-0418">Kinase</keyword>
<dbReference type="PRINTS" id="PR00717">
    <property type="entry name" value="GPCRKINASE"/>
</dbReference>
<comment type="similarity">
    <text evidence="2 10">Belongs to the protein kinase superfamily. AGC Ser/Thr protein kinase family. GPRK subfamily.</text>
</comment>
<keyword evidence="4" id="KW-0597">Phosphoprotein</keyword>
<dbReference type="eggNOG" id="KOG0986">
    <property type="taxonomic scope" value="Eukaryota"/>
</dbReference>
<dbReference type="InterPro" id="IPR000239">
    <property type="entry name" value="GPCR_kinase"/>
</dbReference>
<dbReference type="InParanoid" id="T1HTS1"/>
<dbReference type="FunCoup" id="T1HTS1">
    <property type="interactions" value="460"/>
</dbReference>
<dbReference type="EMBL" id="ACPB03014253">
    <property type="status" value="NOT_ANNOTATED_CDS"/>
    <property type="molecule type" value="Genomic_DNA"/>
</dbReference>
<dbReference type="Gene3D" id="1.10.167.10">
    <property type="entry name" value="Regulator of G-protein Signalling 4, domain 2"/>
    <property type="match status" value="2"/>
</dbReference>
<evidence type="ECO:0000256" key="6">
    <source>
        <dbReference type="ARBA" id="ARBA00022741"/>
    </source>
</evidence>
<evidence type="ECO:0000256" key="8">
    <source>
        <dbReference type="ARBA" id="ARBA00022840"/>
    </source>
</evidence>
<dbReference type="HOGENOM" id="CLU_000288_63_41_1"/>
<dbReference type="PROSITE" id="PS51285">
    <property type="entry name" value="AGC_KINASE_CTER"/>
    <property type="match status" value="1"/>
</dbReference>
<evidence type="ECO:0000256" key="1">
    <source>
        <dbReference type="ARBA" id="ARBA00001256"/>
    </source>
</evidence>
<dbReference type="Pfam" id="PF00069">
    <property type="entry name" value="Pkinase"/>
    <property type="match status" value="1"/>
</dbReference>
<dbReference type="PANTHER" id="PTHR24355:SF28">
    <property type="entry name" value="G PROTEIN-COUPLED RECEPTOR KINASE 2"/>
    <property type="match status" value="1"/>
</dbReference>
<keyword evidence="5 10" id="KW-0808">Transferase</keyword>
<name>T1HTS1_RHOPR</name>
<dbReference type="FunFam" id="1.10.167.10:FF:000009">
    <property type="entry name" value="G protein-coupled receptor kinase"/>
    <property type="match status" value="1"/>
</dbReference>
<comment type="catalytic activity">
    <reaction evidence="1">
        <text>[G-protein-coupled receptor] + ATP = [G-protein-coupled receptor]-phosphate + ADP + H(+)</text>
        <dbReference type="Rhea" id="RHEA:12008"/>
        <dbReference type="Rhea" id="RHEA-COMP:11260"/>
        <dbReference type="Rhea" id="RHEA-COMP:11261"/>
        <dbReference type="ChEBI" id="CHEBI:15378"/>
        <dbReference type="ChEBI" id="CHEBI:30616"/>
        <dbReference type="ChEBI" id="CHEBI:43176"/>
        <dbReference type="ChEBI" id="CHEBI:68546"/>
        <dbReference type="ChEBI" id="CHEBI:456216"/>
        <dbReference type="EC" id="2.7.11.16"/>
    </reaction>
</comment>
<dbReference type="GO" id="GO:0007165">
    <property type="term" value="P:signal transduction"/>
    <property type="evidence" value="ECO:0007669"/>
    <property type="project" value="InterPro"/>
</dbReference>
<dbReference type="Gene3D" id="1.10.510.10">
    <property type="entry name" value="Transferase(Phosphotransferase) domain 1"/>
    <property type="match status" value="1"/>
</dbReference>
<evidence type="ECO:0000256" key="10">
    <source>
        <dbReference type="RuleBase" id="RU000308"/>
    </source>
</evidence>
<keyword evidence="12" id="KW-1185">Reference proteome</keyword>
<evidence type="ECO:0000256" key="2">
    <source>
        <dbReference type="ARBA" id="ARBA00009793"/>
    </source>
</evidence>
<dbReference type="SUPFAM" id="SSF56112">
    <property type="entry name" value="Protein kinase-like (PK-like)"/>
    <property type="match status" value="1"/>
</dbReference>
<evidence type="ECO:0000313" key="12">
    <source>
        <dbReference type="Proteomes" id="UP000015103"/>
    </source>
</evidence>
<keyword evidence="3 10" id="KW-0723">Serine/threonine-protein kinase</keyword>
<evidence type="ECO:0000256" key="3">
    <source>
        <dbReference type="ARBA" id="ARBA00022527"/>
    </source>
</evidence>
<dbReference type="SUPFAM" id="SSF48097">
    <property type="entry name" value="Regulator of G-protein signaling, RGS"/>
    <property type="match status" value="2"/>
</dbReference>
<evidence type="ECO:0000256" key="9">
    <source>
        <dbReference type="ARBA" id="ARBA00057847"/>
    </source>
</evidence>
<dbReference type="FunFam" id="1.10.510.10:FF:000074">
    <property type="entry name" value="G protein-coupled receptor kinase"/>
    <property type="match status" value="1"/>
</dbReference>
<sequence length="672" mass="77667">MELENIVANTVYLKAREGGADSNKGKSKKWKKILQFPHVSQCLHLKNKIDIKYSYVVDQQPIGRLLFRQFCEVERPEYHRYNVFLDAIEKYEVESDENRIEQAHTVYDTYLKRDNNASNCNESYFLISNLFPKCLIEKISASVSITLSILLTLCELNSRIYLSNNRNIFTNQRLRFVFKTFSLENKFYGIFGREWDPPPKCNFTGFFMRNIFFKKIYLLIHFVLKLLNFPTLVKIFNFPFAPSPIDVLNSSLIEACKEKLTSGNRELFDDVMATVKTFLAGEPFQLFESSMYFHRYLQWKWLESQPVTYKTFRMYRVLGKGGFGEVCACQVRATGKMYAYLYLAYAYETKDALCLVLTIMNGGDLKFHIYNMGGDPGFDIPRARFYAAEVLCGLEHLHYQGLVYRDCKPENILLDDAGHVRISDLGLAVEIPEGEMVRGRVGTVGYMAPEVIDNEKYTFSPDWFSFGCLVFEMIEGQAPFRARKEKVKREEVDRRVKSDQEKYSTKFTDDAKSLCKQLLKKSGKARLGCHCGRYGAKEVKQHEFFKSINWKRLEAGMVEPPFVPDPHAVYAKDVLDIEQFSTVKGVNLDATDDTFYSKFNTGSVSIPWQTEMIETECYKELNIFGPNNTPSADLILNALPQPEKKGCFPFRRKKKQSARSMPVPIDDLYLTS</sequence>
<dbReference type="SMART" id="SM00315">
    <property type="entry name" value="RGS"/>
    <property type="match status" value="1"/>
</dbReference>
<dbReference type="Pfam" id="PF00615">
    <property type="entry name" value="RGS"/>
    <property type="match status" value="2"/>
</dbReference>
<reference evidence="11" key="1">
    <citation type="submission" date="2015-05" db="UniProtKB">
        <authorList>
            <consortium name="EnsemblMetazoa"/>
        </authorList>
    </citation>
    <scope>IDENTIFICATION</scope>
</reference>